<dbReference type="Pfam" id="PF01636">
    <property type="entry name" value="APH"/>
    <property type="match status" value="1"/>
</dbReference>
<gene>
    <name evidence="2" type="ORF">PRK78_003058</name>
</gene>
<dbReference type="AlphaFoldDB" id="A0AAF0DHH0"/>
<dbReference type="EMBL" id="CP120628">
    <property type="protein sequence ID" value="WEW57591.1"/>
    <property type="molecule type" value="Genomic_DNA"/>
</dbReference>
<proteinExistence type="predicted"/>
<dbReference type="InterPro" id="IPR051678">
    <property type="entry name" value="AGP_Transferase"/>
</dbReference>
<organism evidence="2 3">
    <name type="scientific">Emydomyces testavorans</name>
    <dbReference type="NCBI Taxonomy" id="2070801"/>
    <lineage>
        <taxon>Eukaryota</taxon>
        <taxon>Fungi</taxon>
        <taxon>Dikarya</taxon>
        <taxon>Ascomycota</taxon>
        <taxon>Pezizomycotina</taxon>
        <taxon>Eurotiomycetes</taxon>
        <taxon>Eurotiomycetidae</taxon>
        <taxon>Onygenales</taxon>
        <taxon>Nannizziopsiaceae</taxon>
        <taxon>Emydomyces</taxon>
    </lineage>
</organism>
<accession>A0AAF0DHH0</accession>
<dbReference type="PANTHER" id="PTHR21310:SF54">
    <property type="entry name" value="AMINOGLYCOSIDE PHOSPHOTRANSFERASE DOMAIN-CONTAINING PROTEIN"/>
    <property type="match status" value="1"/>
</dbReference>
<evidence type="ECO:0000313" key="3">
    <source>
        <dbReference type="Proteomes" id="UP001219355"/>
    </source>
</evidence>
<feature type="domain" description="Aminoglycoside phosphotransferase" evidence="1">
    <location>
        <begin position="103"/>
        <end position="278"/>
    </location>
</feature>
<dbReference type="InterPro" id="IPR002575">
    <property type="entry name" value="Aminoglycoside_PTrfase"/>
</dbReference>
<dbReference type="SUPFAM" id="SSF56112">
    <property type="entry name" value="Protein kinase-like (PK-like)"/>
    <property type="match status" value="1"/>
</dbReference>
<dbReference type="PANTHER" id="PTHR21310">
    <property type="entry name" value="AMINOGLYCOSIDE PHOSPHOTRANSFERASE-RELATED-RELATED"/>
    <property type="match status" value="1"/>
</dbReference>
<dbReference type="InterPro" id="IPR011009">
    <property type="entry name" value="Kinase-like_dom_sf"/>
</dbReference>
<name>A0AAF0DHH0_9EURO</name>
<sequence length="325" mass="37683">MTEEHTSFNISQPFRLTPSMLPNDPNADFRDSSFFQRFSQLPTPSEVRAEAKAQHLAGTSPDKRYGLVGPKFVKPPPVLFESLGLFVKWGYTVTIAEGQCLYALSRFLKGAVPVPEVYGWRTENEHVYIYMEALTGRTLEEAWDMLGVDDRDDICQELKTSFDNLRRLEQCPNDRFIGSINRMKFYDRAINVAYMHEAGPFPSVKHFHDWFSFLCRRRMPDPYCVNFDWLRVQLPDDDGDDAAIKFTHGDLHRSNVIVSTTPPRPRVVGIVDWEQSGWFPEYWEERKAIYTALASDEWITTYLPKILKSYKGTEEAWGFFTDAIF</sequence>
<protein>
    <recommendedName>
        <fullName evidence="1">Aminoglycoside phosphotransferase domain-containing protein</fullName>
    </recommendedName>
</protein>
<dbReference type="Gene3D" id="3.90.1200.10">
    <property type="match status" value="1"/>
</dbReference>
<evidence type="ECO:0000259" key="1">
    <source>
        <dbReference type="Pfam" id="PF01636"/>
    </source>
</evidence>
<evidence type="ECO:0000313" key="2">
    <source>
        <dbReference type="EMBL" id="WEW57591.1"/>
    </source>
</evidence>
<dbReference type="Proteomes" id="UP001219355">
    <property type="component" value="Chromosome 2"/>
</dbReference>
<keyword evidence="3" id="KW-1185">Reference proteome</keyword>
<reference evidence="2" key="1">
    <citation type="submission" date="2023-03" db="EMBL/GenBank/DDBJ databases">
        <title>Emydomyces testavorans Genome Sequence.</title>
        <authorList>
            <person name="Hoyer L."/>
        </authorList>
    </citation>
    <scope>NUCLEOTIDE SEQUENCE</scope>
    <source>
        <strain evidence="2">16-2883</strain>
    </source>
</reference>